<keyword evidence="3" id="KW-1185">Reference proteome</keyword>
<evidence type="ECO:0000256" key="1">
    <source>
        <dbReference type="SAM" id="MobiDB-lite"/>
    </source>
</evidence>
<reference evidence="2 3" key="1">
    <citation type="submission" date="2023-03" db="EMBL/GenBank/DDBJ databases">
        <title>WGS of Methanotrichaceae archaeon Mx.</title>
        <authorList>
            <person name="Sorokin D.Y."/>
            <person name="Merkel A.Y."/>
        </authorList>
    </citation>
    <scope>NUCLEOTIDE SEQUENCE [LARGE SCALE GENOMIC DNA]</scope>
    <source>
        <strain evidence="2 3">Mx</strain>
    </source>
</reference>
<dbReference type="RefSeq" id="WP_316966424.1">
    <property type="nucleotide sequence ID" value="NZ_JARFPK010000016.1"/>
</dbReference>
<name>A0ABT5X7K4_9EURY</name>
<evidence type="ECO:0000313" key="3">
    <source>
        <dbReference type="Proteomes" id="UP001220010"/>
    </source>
</evidence>
<proteinExistence type="predicted"/>
<evidence type="ECO:0000313" key="2">
    <source>
        <dbReference type="EMBL" id="MDF0590677.1"/>
    </source>
</evidence>
<comment type="caution">
    <text evidence="2">The sequence shown here is derived from an EMBL/GenBank/DDBJ whole genome shotgun (WGS) entry which is preliminary data.</text>
</comment>
<feature type="region of interest" description="Disordered" evidence="1">
    <location>
        <begin position="1"/>
        <end position="28"/>
    </location>
</feature>
<dbReference type="EMBL" id="JARFPK010000016">
    <property type="protein sequence ID" value="MDF0590677.1"/>
    <property type="molecule type" value="Genomic_DNA"/>
</dbReference>
<feature type="compositionally biased region" description="Basic and acidic residues" evidence="1">
    <location>
        <begin position="17"/>
        <end position="28"/>
    </location>
</feature>
<gene>
    <name evidence="2" type="ORF">P0O15_05750</name>
</gene>
<dbReference type="Proteomes" id="UP001220010">
    <property type="component" value="Unassembled WGS sequence"/>
</dbReference>
<organism evidence="2 3">
    <name type="scientific">Candidatus Methanocrinis natronophilus</name>
    <dbReference type="NCBI Taxonomy" id="3033396"/>
    <lineage>
        <taxon>Archaea</taxon>
        <taxon>Methanobacteriati</taxon>
        <taxon>Methanobacteriota</taxon>
        <taxon>Stenosarchaea group</taxon>
        <taxon>Methanomicrobia</taxon>
        <taxon>Methanotrichales</taxon>
        <taxon>Methanotrichaceae</taxon>
        <taxon>Methanocrinis</taxon>
    </lineage>
</organism>
<protein>
    <submittedName>
        <fullName evidence="2">Uncharacterized protein</fullName>
    </submittedName>
</protein>
<sequence>MRVDRGNGSIESSRNVSAEHRPSGLNHWEEGFPNRKTLWFEMIDLIKDGAGEFSRLGHVNATTLDRRY</sequence>
<accession>A0ABT5X7K4</accession>